<reference evidence="2" key="1">
    <citation type="submission" date="2016-10" db="EMBL/GenBank/DDBJ databases">
        <authorList>
            <person name="Varghese N."/>
            <person name="Submissions S."/>
        </authorList>
    </citation>
    <scope>NUCLEOTIDE SEQUENCE [LARGE SCALE GENOMIC DNA]</scope>
    <source>
        <strain evidence="2">DSM 15719</strain>
    </source>
</reference>
<accession>A0A1H9HI91</accession>
<dbReference type="RefSeq" id="WP_074722331.1">
    <property type="nucleotide sequence ID" value="NZ_CBCRVS010000010.1"/>
</dbReference>
<dbReference type="Proteomes" id="UP000183658">
    <property type="component" value="Unassembled WGS sequence"/>
</dbReference>
<evidence type="ECO:0000313" key="2">
    <source>
        <dbReference type="Proteomes" id="UP000183658"/>
    </source>
</evidence>
<dbReference type="AlphaFoldDB" id="A0A1H9HI91"/>
<organism evidence="1 2">
    <name type="scientific">Flavobacterium frigoris</name>
    <dbReference type="NCBI Taxonomy" id="229204"/>
    <lineage>
        <taxon>Bacteria</taxon>
        <taxon>Pseudomonadati</taxon>
        <taxon>Bacteroidota</taxon>
        <taxon>Flavobacteriia</taxon>
        <taxon>Flavobacteriales</taxon>
        <taxon>Flavobacteriaceae</taxon>
        <taxon>Flavobacterium</taxon>
    </lineage>
</organism>
<gene>
    <name evidence="1" type="ORF">SAMN05444355_103144</name>
</gene>
<dbReference type="OrthoDB" id="1356525at2"/>
<keyword evidence="2" id="KW-1185">Reference proteome</keyword>
<proteinExistence type="predicted"/>
<evidence type="ECO:0000313" key="1">
    <source>
        <dbReference type="EMBL" id="SEQ61942.1"/>
    </source>
</evidence>
<name>A0A1H9HI91_FLAFI</name>
<dbReference type="EMBL" id="FOFZ01000003">
    <property type="protein sequence ID" value="SEQ61942.1"/>
    <property type="molecule type" value="Genomic_DNA"/>
</dbReference>
<sequence length="191" mass="22539">MPKLKINIFGEGIEVRQLQLDADIYAHWTEIASRKKRSLTDLLLDPFFYHQLKDNRFTSILDLDATVVSGVLDKPKNQIEFWFNRHKVLKLKPNELFNELVLFPLYQVDKNQLFNSNQLETGLYIMKKEIGLISCLEFEIATNLLQIDDFKFITTKFKNERFLSDIKYQNKHLNAVKNDTAITYQTSFEIK</sequence>
<protein>
    <submittedName>
        <fullName evidence="1">Uncharacterized protein</fullName>
    </submittedName>
</protein>